<sequence length="463" mass="53346">MKKQHIYRCSVLFVWLFAIQVQAQKESKTFRENFDVNKDVTVEVNTRHTDVEFETWDKNTVEVVATIVTDGISREEAEKYFKGWKFEATGNKNKVSVITRPGNVWMHYGMEMDSMDLSFVLPELPDIPEMPEIPTLSDIPVPPVPPMPPKVLDMTNLSFDYEAYRKDGDKYMEAWKEKWQKAFDEDFKKQMESWKEEMESHREKIMEEAKEIKIDREKMQEQTRKAREATKKIREKAAEARKKAIKNGKSVFYFYDNGKETEVNVKKRILIKMPKGAKLKINVRHGEVKLAENSENVRATLSHATLRAKSVDGRETSIETSYAPVLVQNWNGGKLQVNYVREVRLENVGNLELISNSSDVTVENLLHKGYIQGSFGKLQIDRIGDNFSRLDVVLDNTNAVIELPGSAFGVDLNGSNSEIVLPHRLKVSTSKEGNHTQMKGYHKKNDPEKQITLEARYSEVTFN</sequence>
<gene>
    <name evidence="3" type="ORF">IBL28_11450</name>
</gene>
<evidence type="ECO:0000256" key="1">
    <source>
        <dbReference type="SAM" id="Coils"/>
    </source>
</evidence>
<evidence type="ECO:0000313" key="4">
    <source>
        <dbReference type="Proteomes" id="UP000653730"/>
    </source>
</evidence>
<keyword evidence="2" id="KW-0732">Signal</keyword>
<organism evidence="3 4">
    <name type="scientific">Sinomicrobium weinanense</name>
    <dbReference type="NCBI Taxonomy" id="2842200"/>
    <lineage>
        <taxon>Bacteria</taxon>
        <taxon>Pseudomonadati</taxon>
        <taxon>Bacteroidota</taxon>
        <taxon>Flavobacteriia</taxon>
        <taxon>Flavobacteriales</taxon>
        <taxon>Flavobacteriaceae</taxon>
        <taxon>Sinomicrobium</taxon>
    </lineage>
</organism>
<feature type="coiled-coil region" evidence="1">
    <location>
        <begin position="184"/>
        <end position="239"/>
    </location>
</feature>
<accession>A0A926JSS4</accession>
<dbReference type="Proteomes" id="UP000653730">
    <property type="component" value="Unassembled WGS sequence"/>
</dbReference>
<name>A0A926JSS4_9FLAO</name>
<proteinExistence type="predicted"/>
<evidence type="ECO:0000313" key="3">
    <source>
        <dbReference type="EMBL" id="MBC9796587.1"/>
    </source>
</evidence>
<comment type="caution">
    <text evidence="3">The sequence shown here is derived from an EMBL/GenBank/DDBJ whole genome shotgun (WGS) entry which is preliminary data.</text>
</comment>
<feature type="chain" id="PRO_5037297378" description="Adhesin domain-containing protein" evidence="2">
    <location>
        <begin position="24"/>
        <end position="463"/>
    </location>
</feature>
<evidence type="ECO:0008006" key="5">
    <source>
        <dbReference type="Google" id="ProtNLM"/>
    </source>
</evidence>
<reference evidence="3 4" key="1">
    <citation type="submission" date="2020-09" db="EMBL/GenBank/DDBJ databases">
        <title>Sinomicrobium weinanense sp. nov., a halophilic bacteria isolated from saline-alkali soil.</title>
        <authorList>
            <person name="Wu P."/>
            <person name="Ren H."/>
            <person name="Mei Y."/>
            <person name="Liang Y."/>
            <person name="Chen Z."/>
        </authorList>
    </citation>
    <scope>NUCLEOTIDE SEQUENCE [LARGE SCALE GENOMIC DNA]</scope>
    <source>
        <strain evidence="3 4">FJxs</strain>
    </source>
</reference>
<protein>
    <recommendedName>
        <fullName evidence="5">Adhesin domain-containing protein</fullName>
    </recommendedName>
</protein>
<evidence type="ECO:0000256" key="2">
    <source>
        <dbReference type="SAM" id="SignalP"/>
    </source>
</evidence>
<dbReference type="RefSeq" id="WP_187965733.1">
    <property type="nucleotide sequence ID" value="NZ_JACVDC010000031.1"/>
</dbReference>
<keyword evidence="4" id="KW-1185">Reference proteome</keyword>
<feature type="signal peptide" evidence="2">
    <location>
        <begin position="1"/>
        <end position="23"/>
    </location>
</feature>
<keyword evidence="1" id="KW-0175">Coiled coil</keyword>
<dbReference type="AlphaFoldDB" id="A0A926JSS4"/>
<dbReference type="EMBL" id="JACVDC010000031">
    <property type="protein sequence ID" value="MBC9796587.1"/>
    <property type="molecule type" value="Genomic_DNA"/>
</dbReference>